<evidence type="ECO:0000259" key="1">
    <source>
        <dbReference type="Pfam" id="PF01331"/>
    </source>
</evidence>
<organism evidence="2">
    <name type="scientific">marine sediment metagenome</name>
    <dbReference type="NCBI Taxonomy" id="412755"/>
    <lineage>
        <taxon>unclassified sequences</taxon>
        <taxon>metagenomes</taxon>
        <taxon>ecological metagenomes</taxon>
    </lineage>
</organism>
<dbReference type="Gene3D" id="3.30.470.30">
    <property type="entry name" value="DNA ligase/mRNA capping enzyme"/>
    <property type="match status" value="1"/>
</dbReference>
<dbReference type="InterPro" id="IPR001339">
    <property type="entry name" value="mRNA_cap_enzyme_adenylation"/>
</dbReference>
<dbReference type="Pfam" id="PF01331">
    <property type="entry name" value="mRNA_cap_enzyme"/>
    <property type="match status" value="1"/>
</dbReference>
<dbReference type="AlphaFoldDB" id="X1B2Z2"/>
<reference evidence="2" key="1">
    <citation type="journal article" date="2014" name="Front. Microbiol.">
        <title>High frequency of phylogenetically diverse reductive dehalogenase-homologous genes in deep subseafloor sedimentary metagenomes.</title>
        <authorList>
            <person name="Kawai M."/>
            <person name="Futagami T."/>
            <person name="Toyoda A."/>
            <person name="Takaki Y."/>
            <person name="Nishi S."/>
            <person name="Hori S."/>
            <person name="Arai W."/>
            <person name="Tsubouchi T."/>
            <person name="Morono Y."/>
            <person name="Uchiyama I."/>
            <person name="Ito T."/>
            <person name="Fujiyama A."/>
            <person name="Inagaki F."/>
            <person name="Takami H."/>
        </authorList>
    </citation>
    <scope>NUCLEOTIDE SEQUENCE</scope>
    <source>
        <strain evidence="2">Expedition CK06-06</strain>
    </source>
</reference>
<dbReference type="SUPFAM" id="SSF56091">
    <property type="entry name" value="DNA ligase/mRNA capping enzyme, catalytic domain"/>
    <property type="match status" value="1"/>
</dbReference>
<accession>X1B2Z2</accession>
<evidence type="ECO:0000313" key="2">
    <source>
        <dbReference type="EMBL" id="GAG89350.1"/>
    </source>
</evidence>
<dbReference type="GO" id="GO:0005524">
    <property type="term" value="F:ATP binding"/>
    <property type="evidence" value="ECO:0007669"/>
    <property type="project" value="InterPro"/>
</dbReference>
<dbReference type="GO" id="GO:0004484">
    <property type="term" value="F:mRNA guanylyltransferase activity"/>
    <property type="evidence" value="ECO:0007669"/>
    <property type="project" value="InterPro"/>
</dbReference>
<feature type="non-terminal residue" evidence="2">
    <location>
        <position position="1"/>
    </location>
</feature>
<dbReference type="EMBL" id="BART01010537">
    <property type="protein sequence ID" value="GAG89350.1"/>
    <property type="molecule type" value="Genomic_DNA"/>
</dbReference>
<gene>
    <name evidence="2" type="ORF">S01H4_22862</name>
</gene>
<name>X1B2Z2_9ZZZZ</name>
<feature type="domain" description="mRNA capping enzyme adenylation" evidence="1">
    <location>
        <begin position="115"/>
        <end position="294"/>
    </location>
</feature>
<comment type="caution">
    <text evidence="2">The sequence shown here is derived from an EMBL/GenBank/DDBJ whole genome shotgun (WGS) entry which is preliminary data.</text>
</comment>
<feature type="non-terminal residue" evidence="2">
    <location>
        <position position="328"/>
    </location>
</feature>
<proteinExistence type="predicted"/>
<sequence length="328" mass="38956">PYSYSPKKLSDLNEIERNLVNYKNIDIQIINNHIYNILKIIQDTENVYTFNEYKSIIKFMNNTLNPKFMGHNTYMEFSSWNLHQARNLKFQDMVWGGLVGNKGSIDDDDNTPNYTYRVTVKADGLRKYLVFNNNNIWLIMYPGSANLIFRSYDNYLIQDVDISYPTFHRPNLNGYIIEGELIPLKNRKGNAPQTKYLYYGFDVLSNRSGNPDMGDVSIQNKYHHIRMRHIKDVIQKIFDKNRVLQVYSKEFISFFTVPDFYRVMREIDGMRRIAPYEDDGFIFMPDEMPYSYSPKKLSDLNEIERNLVNYPDICKWKPYEKLTIDFAI</sequence>
<protein>
    <recommendedName>
        <fullName evidence="1">mRNA capping enzyme adenylation domain-containing protein</fullName>
    </recommendedName>
</protein>
<dbReference type="GO" id="GO:0006370">
    <property type="term" value="P:7-methylguanosine mRNA capping"/>
    <property type="evidence" value="ECO:0007669"/>
    <property type="project" value="InterPro"/>
</dbReference>